<evidence type="ECO:0000313" key="8">
    <source>
        <dbReference type="Proteomes" id="UP001409291"/>
    </source>
</evidence>
<dbReference type="Pfam" id="PF00691">
    <property type="entry name" value="OmpA"/>
    <property type="match status" value="1"/>
</dbReference>
<dbReference type="InterPro" id="IPR006665">
    <property type="entry name" value="OmpA-like"/>
</dbReference>
<keyword evidence="2 4" id="KW-0472">Membrane</keyword>
<keyword evidence="5" id="KW-0732">Signal</keyword>
<feature type="chain" id="PRO_5047103713" evidence="5">
    <location>
        <begin position="26"/>
        <end position="173"/>
    </location>
</feature>
<dbReference type="PROSITE" id="PS51257">
    <property type="entry name" value="PROKAR_LIPOPROTEIN"/>
    <property type="match status" value="1"/>
</dbReference>
<evidence type="ECO:0000256" key="3">
    <source>
        <dbReference type="ARBA" id="ARBA00023237"/>
    </source>
</evidence>
<evidence type="ECO:0000256" key="2">
    <source>
        <dbReference type="ARBA" id="ARBA00023136"/>
    </source>
</evidence>
<name>A0ABV0BXI5_9SPHI</name>
<keyword evidence="3" id="KW-0998">Cell outer membrane</keyword>
<dbReference type="PANTHER" id="PTHR30329">
    <property type="entry name" value="STATOR ELEMENT OF FLAGELLAR MOTOR COMPLEX"/>
    <property type="match status" value="1"/>
</dbReference>
<dbReference type="EMBL" id="JBDJNQ010000007">
    <property type="protein sequence ID" value="MEN5378683.1"/>
    <property type="molecule type" value="Genomic_DNA"/>
</dbReference>
<dbReference type="Gene3D" id="3.30.1330.60">
    <property type="entry name" value="OmpA-like domain"/>
    <property type="match status" value="1"/>
</dbReference>
<dbReference type="PROSITE" id="PS51123">
    <property type="entry name" value="OMPA_2"/>
    <property type="match status" value="1"/>
</dbReference>
<dbReference type="SUPFAM" id="SSF103088">
    <property type="entry name" value="OmpA-like"/>
    <property type="match status" value="1"/>
</dbReference>
<reference evidence="7 8" key="1">
    <citation type="submission" date="2024-04" db="EMBL/GenBank/DDBJ databases">
        <title>WGS of bacteria from Torrens River.</title>
        <authorList>
            <person name="Wyrsch E.R."/>
            <person name="Drigo B."/>
        </authorList>
    </citation>
    <scope>NUCLEOTIDE SEQUENCE [LARGE SCALE GENOMIC DNA]</scope>
    <source>
        <strain evidence="7 8">TWI391</strain>
    </source>
</reference>
<comment type="caution">
    <text evidence="7">The sequence shown here is derived from an EMBL/GenBank/DDBJ whole genome shotgun (WGS) entry which is preliminary data.</text>
</comment>
<dbReference type="RefSeq" id="WP_206368298.1">
    <property type="nucleotide sequence ID" value="NZ_JBDJLH010000002.1"/>
</dbReference>
<dbReference type="InterPro" id="IPR036737">
    <property type="entry name" value="OmpA-like_sf"/>
</dbReference>
<dbReference type="InterPro" id="IPR050330">
    <property type="entry name" value="Bact_OuterMem_StrucFunc"/>
</dbReference>
<evidence type="ECO:0000259" key="6">
    <source>
        <dbReference type="PROSITE" id="PS51123"/>
    </source>
</evidence>
<organism evidence="7 8">
    <name type="scientific">Sphingobacterium kitahiroshimense</name>
    <dbReference type="NCBI Taxonomy" id="470446"/>
    <lineage>
        <taxon>Bacteria</taxon>
        <taxon>Pseudomonadati</taxon>
        <taxon>Bacteroidota</taxon>
        <taxon>Sphingobacteriia</taxon>
        <taxon>Sphingobacteriales</taxon>
        <taxon>Sphingobacteriaceae</taxon>
        <taxon>Sphingobacterium</taxon>
    </lineage>
</organism>
<gene>
    <name evidence="7" type="ORF">ABE541_15575</name>
</gene>
<sequence length="173" mass="18864">MIKKINSIAVALLCSISLFSCKQQAVIVNPGAVVSIDGTDDGLKNVKRDFEDATRTDEGIKFTISSDLLFPTNSSYLTEKAKAELSKLATLLKENKSKIRVDGHTDATGTVEYNQWLAEKRANSVKKFLVDAGIAESRIAAKGIGQTKPVADNKTPEGRQKNRRVEVIILDAK</sequence>
<comment type="subcellular location">
    <subcellularLocation>
        <location evidence="1">Cell outer membrane</location>
    </subcellularLocation>
</comment>
<dbReference type="PRINTS" id="PR01021">
    <property type="entry name" value="OMPADOMAIN"/>
</dbReference>
<accession>A0ABV0BXI5</accession>
<dbReference type="Proteomes" id="UP001409291">
    <property type="component" value="Unassembled WGS sequence"/>
</dbReference>
<evidence type="ECO:0000256" key="5">
    <source>
        <dbReference type="SAM" id="SignalP"/>
    </source>
</evidence>
<evidence type="ECO:0000256" key="1">
    <source>
        <dbReference type="ARBA" id="ARBA00004442"/>
    </source>
</evidence>
<keyword evidence="8" id="KW-1185">Reference proteome</keyword>
<evidence type="ECO:0000256" key="4">
    <source>
        <dbReference type="PROSITE-ProRule" id="PRU00473"/>
    </source>
</evidence>
<dbReference type="CDD" id="cd07185">
    <property type="entry name" value="OmpA_C-like"/>
    <property type="match status" value="1"/>
</dbReference>
<dbReference type="InterPro" id="IPR006664">
    <property type="entry name" value="OMP_bac"/>
</dbReference>
<protein>
    <submittedName>
        <fullName evidence="7">OmpA family protein</fullName>
    </submittedName>
</protein>
<evidence type="ECO:0000313" key="7">
    <source>
        <dbReference type="EMBL" id="MEN5378683.1"/>
    </source>
</evidence>
<proteinExistence type="predicted"/>
<dbReference type="PANTHER" id="PTHR30329:SF21">
    <property type="entry name" value="LIPOPROTEIN YIAD-RELATED"/>
    <property type="match status" value="1"/>
</dbReference>
<feature type="domain" description="OmpA-like" evidence="6">
    <location>
        <begin position="58"/>
        <end position="173"/>
    </location>
</feature>
<feature type="signal peptide" evidence="5">
    <location>
        <begin position="1"/>
        <end position="25"/>
    </location>
</feature>